<dbReference type="Proteomes" id="UP000037558">
    <property type="component" value="Unassembled WGS sequence"/>
</dbReference>
<accession>A0A0M0KQV0</accession>
<feature type="transmembrane region" description="Helical" evidence="1">
    <location>
        <begin position="54"/>
        <end position="70"/>
    </location>
</feature>
<sequence length="71" mass="7857">MQSKKQLLLGILYLVIVLAVYLFHLPLRAAFIILGIVVLVDLLLSIGERNKFKIIMNAITLVVLVTGAILL</sequence>
<evidence type="ECO:0000313" key="2">
    <source>
        <dbReference type="EMBL" id="KOO41200.1"/>
    </source>
</evidence>
<keyword evidence="1" id="KW-1133">Transmembrane helix</keyword>
<proteinExistence type="predicted"/>
<protein>
    <submittedName>
        <fullName evidence="2">Uncharacterized protein</fullName>
    </submittedName>
</protein>
<name>A0A0M0KQV0_9BACI</name>
<dbReference type="PATRIC" id="fig|284581.3.peg.4365"/>
<comment type="caution">
    <text evidence="2">The sequence shown here is derived from an EMBL/GenBank/DDBJ whole genome shotgun (WGS) entry which is preliminary data.</text>
</comment>
<gene>
    <name evidence="2" type="ORF">AMD01_19880</name>
</gene>
<feature type="transmembrane region" description="Helical" evidence="1">
    <location>
        <begin position="29"/>
        <end position="47"/>
    </location>
</feature>
<keyword evidence="1" id="KW-0472">Membrane</keyword>
<dbReference type="RefSeq" id="WP_053403185.1">
    <property type="nucleotide sequence ID" value="NZ_CP061868.1"/>
</dbReference>
<feature type="transmembrane region" description="Helical" evidence="1">
    <location>
        <begin position="7"/>
        <end position="23"/>
    </location>
</feature>
<keyword evidence="1" id="KW-0812">Transmembrane</keyword>
<dbReference type="AlphaFoldDB" id="A0A0M0KQV0"/>
<dbReference type="EMBL" id="LILC01000030">
    <property type="protein sequence ID" value="KOO41200.1"/>
    <property type="molecule type" value="Genomic_DNA"/>
</dbReference>
<evidence type="ECO:0000256" key="1">
    <source>
        <dbReference type="SAM" id="Phobius"/>
    </source>
</evidence>
<keyword evidence="3" id="KW-1185">Reference proteome</keyword>
<organism evidence="2 3">
    <name type="scientific">Priestia koreensis</name>
    <dbReference type="NCBI Taxonomy" id="284581"/>
    <lineage>
        <taxon>Bacteria</taxon>
        <taxon>Bacillati</taxon>
        <taxon>Bacillota</taxon>
        <taxon>Bacilli</taxon>
        <taxon>Bacillales</taxon>
        <taxon>Bacillaceae</taxon>
        <taxon>Priestia</taxon>
    </lineage>
</organism>
<evidence type="ECO:0000313" key="3">
    <source>
        <dbReference type="Proteomes" id="UP000037558"/>
    </source>
</evidence>
<reference evidence="3" key="1">
    <citation type="submission" date="2015-08" db="EMBL/GenBank/DDBJ databases">
        <title>Fjat-14210 dsm16467.</title>
        <authorList>
            <person name="Liu B."/>
            <person name="Wang J."/>
            <person name="Zhu Y."/>
            <person name="Liu G."/>
            <person name="Chen Q."/>
            <person name="Chen Z."/>
            <person name="Lan J."/>
            <person name="Che J."/>
            <person name="Ge C."/>
            <person name="Shi H."/>
            <person name="Pan Z."/>
            <person name="Liu X."/>
        </authorList>
    </citation>
    <scope>NUCLEOTIDE SEQUENCE [LARGE SCALE GENOMIC DNA]</scope>
    <source>
        <strain evidence="3">DSM 16467</strain>
    </source>
</reference>